<evidence type="ECO:0000259" key="6">
    <source>
        <dbReference type="PROSITE" id="PS50853"/>
    </source>
</evidence>
<comment type="caution">
    <text evidence="7">The sequence shown here is derived from an EMBL/GenBank/DDBJ whole genome shotgun (WGS) entry which is preliminary data.</text>
</comment>
<dbReference type="Pfam" id="PF00041">
    <property type="entry name" value="fn3"/>
    <property type="match status" value="1"/>
</dbReference>
<dbReference type="InterPro" id="IPR013783">
    <property type="entry name" value="Ig-like_fold"/>
</dbReference>
<dbReference type="CDD" id="cd00063">
    <property type="entry name" value="FN3"/>
    <property type="match status" value="1"/>
</dbReference>
<dbReference type="AlphaFoldDB" id="A0ABD0QCM4"/>
<dbReference type="SUPFAM" id="SSF49265">
    <property type="entry name" value="Fibronectin type III"/>
    <property type="match status" value="1"/>
</dbReference>
<evidence type="ECO:0000313" key="8">
    <source>
        <dbReference type="Proteomes" id="UP001529510"/>
    </source>
</evidence>
<accession>A0ABD0QCM4</accession>
<keyword evidence="4" id="KW-0325">Glycoprotein</keyword>
<organism evidence="7 8">
    <name type="scientific">Cirrhinus mrigala</name>
    <name type="common">Mrigala</name>
    <dbReference type="NCBI Taxonomy" id="683832"/>
    <lineage>
        <taxon>Eukaryota</taxon>
        <taxon>Metazoa</taxon>
        <taxon>Chordata</taxon>
        <taxon>Craniata</taxon>
        <taxon>Vertebrata</taxon>
        <taxon>Euteleostomi</taxon>
        <taxon>Actinopterygii</taxon>
        <taxon>Neopterygii</taxon>
        <taxon>Teleostei</taxon>
        <taxon>Ostariophysi</taxon>
        <taxon>Cypriniformes</taxon>
        <taxon>Cyprinidae</taxon>
        <taxon>Labeoninae</taxon>
        <taxon>Labeonini</taxon>
        <taxon>Cirrhinus</taxon>
    </lineage>
</organism>
<feature type="region of interest" description="Disordered" evidence="5">
    <location>
        <begin position="1"/>
        <end position="22"/>
    </location>
</feature>
<evidence type="ECO:0000256" key="3">
    <source>
        <dbReference type="ARBA" id="ARBA00023157"/>
    </source>
</evidence>
<evidence type="ECO:0000256" key="1">
    <source>
        <dbReference type="ARBA" id="ARBA00022737"/>
    </source>
</evidence>
<dbReference type="EMBL" id="JAMKFB020000009">
    <property type="protein sequence ID" value="KAL0183943.1"/>
    <property type="molecule type" value="Genomic_DNA"/>
</dbReference>
<dbReference type="PROSITE" id="PS50853">
    <property type="entry name" value="FN3"/>
    <property type="match status" value="1"/>
</dbReference>
<feature type="domain" description="Fibronectin type-III" evidence="6">
    <location>
        <begin position="1"/>
        <end position="64"/>
    </location>
</feature>
<reference evidence="7 8" key="1">
    <citation type="submission" date="2024-05" db="EMBL/GenBank/DDBJ databases">
        <title>Genome sequencing and assembly of Indian major carp, Cirrhinus mrigala (Hamilton, 1822).</title>
        <authorList>
            <person name="Mohindra V."/>
            <person name="Chowdhury L.M."/>
            <person name="Lal K."/>
            <person name="Jena J.K."/>
        </authorList>
    </citation>
    <scope>NUCLEOTIDE SEQUENCE [LARGE SCALE GENOMIC DNA]</scope>
    <source>
        <strain evidence="7">CM1030</strain>
        <tissue evidence="7">Blood</tissue>
    </source>
</reference>
<name>A0ABD0QCM4_CIRMR</name>
<evidence type="ECO:0000256" key="4">
    <source>
        <dbReference type="ARBA" id="ARBA00023180"/>
    </source>
</evidence>
<keyword evidence="8" id="KW-1185">Reference proteome</keyword>
<keyword evidence="1" id="KW-0677">Repeat</keyword>
<evidence type="ECO:0000313" key="7">
    <source>
        <dbReference type="EMBL" id="KAL0183943.1"/>
    </source>
</evidence>
<evidence type="ECO:0000256" key="5">
    <source>
        <dbReference type="SAM" id="MobiDB-lite"/>
    </source>
</evidence>
<dbReference type="PANTHER" id="PTHR46708">
    <property type="entry name" value="TENASCIN"/>
    <property type="match status" value="1"/>
</dbReference>
<keyword evidence="2" id="KW-0130">Cell adhesion</keyword>
<feature type="non-terminal residue" evidence="7">
    <location>
        <position position="1"/>
    </location>
</feature>
<dbReference type="InterPro" id="IPR036116">
    <property type="entry name" value="FN3_sf"/>
</dbReference>
<dbReference type="PANTHER" id="PTHR46708:SF8">
    <property type="entry name" value="FIBRONECTIN"/>
    <property type="match status" value="1"/>
</dbReference>
<dbReference type="InterPro" id="IPR050991">
    <property type="entry name" value="ECM_Regulatory_Proteins"/>
</dbReference>
<keyword evidence="3" id="KW-1015">Disulfide bond</keyword>
<evidence type="ECO:0000256" key="2">
    <source>
        <dbReference type="ARBA" id="ARBA00022889"/>
    </source>
</evidence>
<protein>
    <recommendedName>
        <fullName evidence="6">Fibronectin type-III domain-containing protein</fullName>
    </recommendedName>
</protein>
<dbReference type="Proteomes" id="UP001529510">
    <property type="component" value="Unassembled WGS sequence"/>
</dbReference>
<feature type="non-terminal residue" evidence="7">
    <location>
        <position position="66"/>
    </location>
</feature>
<sequence>YRVVYTPSEEGSSGSTELNLPNTATSVTLGDLRPGLLYNISIYSVEENLESEPIFVQVTTAGEPLT</sequence>
<dbReference type="InterPro" id="IPR003961">
    <property type="entry name" value="FN3_dom"/>
</dbReference>
<gene>
    <name evidence="7" type="ORF">M9458_019639</name>
</gene>
<dbReference type="Gene3D" id="2.60.40.10">
    <property type="entry name" value="Immunoglobulins"/>
    <property type="match status" value="1"/>
</dbReference>
<proteinExistence type="predicted"/>